<dbReference type="InterPro" id="IPR049560">
    <property type="entry name" value="MeTrfase_RsmB-F_NOP2_cat"/>
</dbReference>
<evidence type="ECO:0000256" key="12">
    <source>
        <dbReference type="ARBA" id="ARBA00031088"/>
    </source>
</evidence>
<dbReference type="InterPro" id="IPR054728">
    <property type="entry name" value="RsmB-like_ferredoxin"/>
</dbReference>
<dbReference type="PRINTS" id="PR02008">
    <property type="entry name" value="RCMTFAMILY"/>
</dbReference>
<dbReference type="PROSITE" id="PS51686">
    <property type="entry name" value="SAM_MT_RSMB_NOP"/>
    <property type="match status" value="1"/>
</dbReference>
<dbReference type="AlphaFoldDB" id="A0A1J5TC15"/>
<evidence type="ECO:0000259" key="15">
    <source>
        <dbReference type="PROSITE" id="PS51686"/>
    </source>
</evidence>
<keyword evidence="8 16" id="KW-0808">Transferase</keyword>
<evidence type="ECO:0000256" key="7">
    <source>
        <dbReference type="ARBA" id="ARBA00022603"/>
    </source>
</evidence>
<name>A0A1J5TC15_9ZZZZ</name>
<comment type="catalytic activity">
    <reaction evidence="13">
        <text>cytidine(967) in 16S rRNA + S-adenosyl-L-methionine = 5-methylcytidine(967) in 16S rRNA + S-adenosyl-L-homocysteine + H(+)</text>
        <dbReference type="Rhea" id="RHEA:42748"/>
        <dbReference type="Rhea" id="RHEA-COMP:10219"/>
        <dbReference type="Rhea" id="RHEA-COMP:10220"/>
        <dbReference type="ChEBI" id="CHEBI:15378"/>
        <dbReference type="ChEBI" id="CHEBI:57856"/>
        <dbReference type="ChEBI" id="CHEBI:59789"/>
        <dbReference type="ChEBI" id="CHEBI:74483"/>
        <dbReference type="ChEBI" id="CHEBI:82748"/>
        <dbReference type="EC" id="2.1.1.176"/>
    </reaction>
</comment>
<dbReference type="InterPro" id="IPR035926">
    <property type="entry name" value="NusB-like_sf"/>
</dbReference>
<dbReference type="NCBIfam" id="NF008149">
    <property type="entry name" value="PRK10901.1"/>
    <property type="match status" value="1"/>
</dbReference>
<comment type="subcellular location">
    <subcellularLocation>
        <location evidence="2">Cytoplasm</location>
    </subcellularLocation>
</comment>
<dbReference type="InterPro" id="IPR023267">
    <property type="entry name" value="RCMT"/>
</dbReference>
<protein>
    <recommendedName>
        <fullName evidence="4">16S rRNA (cytosine(967)-C(5))-methyltransferase</fullName>
        <ecNumber evidence="4">2.1.1.176</ecNumber>
    </recommendedName>
    <alternativeName>
        <fullName evidence="11">16S rRNA m5C967 methyltransferase</fullName>
    </alternativeName>
    <alternativeName>
        <fullName evidence="12">rRNA (cytosine-C(5)-)-methyltransferase RsmB</fullName>
    </alternativeName>
</protein>
<evidence type="ECO:0000256" key="3">
    <source>
        <dbReference type="ARBA" id="ARBA00007494"/>
    </source>
</evidence>
<dbReference type="Gene3D" id="3.40.50.150">
    <property type="entry name" value="Vaccinia Virus protein VP39"/>
    <property type="match status" value="1"/>
</dbReference>
<dbReference type="Pfam" id="PF01029">
    <property type="entry name" value="NusB"/>
    <property type="match status" value="1"/>
</dbReference>
<dbReference type="Gene3D" id="3.30.70.1170">
    <property type="entry name" value="Sun protein, domain 3"/>
    <property type="match status" value="1"/>
</dbReference>
<dbReference type="NCBIfam" id="TIGR00563">
    <property type="entry name" value="rsmB"/>
    <property type="match status" value="1"/>
</dbReference>
<dbReference type="EMBL" id="MLJW01000025">
    <property type="protein sequence ID" value="OIR09654.1"/>
    <property type="molecule type" value="Genomic_DNA"/>
</dbReference>
<feature type="domain" description="SAM-dependent MTase RsmB/NOP-type" evidence="15">
    <location>
        <begin position="161"/>
        <end position="422"/>
    </location>
</feature>
<evidence type="ECO:0000256" key="11">
    <source>
        <dbReference type="ARBA" id="ARBA00030399"/>
    </source>
</evidence>
<comment type="function">
    <text evidence="1">Specifically methylates the cytosine at position 967 (m5C967) of 16S rRNA.</text>
</comment>
<dbReference type="InterPro" id="IPR004573">
    <property type="entry name" value="rRNA_ssu_MeTfrase_B"/>
</dbReference>
<feature type="coiled-coil region" evidence="14">
    <location>
        <begin position="260"/>
        <end position="290"/>
    </location>
</feature>
<evidence type="ECO:0000256" key="9">
    <source>
        <dbReference type="ARBA" id="ARBA00022691"/>
    </source>
</evidence>
<gene>
    <name evidence="16" type="primary">rsmB_4</name>
    <name evidence="16" type="ORF">GALL_80590</name>
</gene>
<dbReference type="Pfam" id="PF01189">
    <property type="entry name" value="Methyltr_RsmB-F"/>
    <property type="match status" value="1"/>
</dbReference>
<dbReference type="InterPro" id="IPR018314">
    <property type="entry name" value="RsmB/NOL1/NOP2-like_CS"/>
</dbReference>
<dbReference type="FunFam" id="3.40.50.150:FF:000022">
    <property type="entry name" value="Ribosomal RNA small subunit methyltransferase B"/>
    <property type="match status" value="1"/>
</dbReference>
<dbReference type="InterPro" id="IPR006027">
    <property type="entry name" value="NusB_RsmB_TIM44"/>
</dbReference>
<keyword evidence="9" id="KW-0949">S-adenosyl-L-methionine</keyword>
<keyword evidence="14" id="KW-0175">Coiled coil</keyword>
<dbReference type="PANTHER" id="PTHR22807">
    <property type="entry name" value="NOP2 YEAST -RELATED NOL1/NOP2/FMU SUN DOMAIN-CONTAINING"/>
    <property type="match status" value="1"/>
</dbReference>
<proteinExistence type="inferred from homology"/>
<keyword evidence="7 16" id="KW-0489">Methyltransferase</keyword>
<dbReference type="SUPFAM" id="SSF53335">
    <property type="entry name" value="S-adenosyl-L-methionine-dependent methyltransferases"/>
    <property type="match status" value="1"/>
</dbReference>
<keyword evidence="10" id="KW-0694">RNA-binding</keyword>
<evidence type="ECO:0000256" key="13">
    <source>
        <dbReference type="ARBA" id="ARBA00047283"/>
    </source>
</evidence>
<comment type="similarity">
    <text evidence="3">Belongs to the class I-like SAM-binding methyltransferase superfamily. RsmB/NOP family.</text>
</comment>
<evidence type="ECO:0000313" key="16">
    <source>
        <dbReference type="EMBL" id="OIR09654.1"/>
    </source>
</evidence>
<accession>A0A1J5TC15</accession>
<organism evidence="16">
    <name type="scientific">mine drainage metagenome</name>
    <dbReference type="NCBI Taxonomy" id="410659"/>
    <lineage>
        <taxon>unclassified sequences</taxon>
        <taxon>metagenomes</taxon>
        <taxon>ecological metagenomes</taxon>
    </lineage>
</organism>
<reference evidence="16" key="1">
    <citation type="submission" date="2016-10" db="EMBL/GenBank/DDBJ databases">
        <title>Sequence of Gallionella enrichment culture.</title>
        <authorList>
            <person name="Poehlein A."/>
            <person name="Muehling M."/>
            <person name="Daniel R."/>
        </authorList>
    </citation>
    <scope>NUCLEOTIDE SEQUENCE</scope>
</reference>
<keyword evidence="5" id="KW-0963">Cytoplasm</keyword>
<sequence>MQLIQLEAGKIVDNVVHGGRNLTQVLSETLRRKFNTAQERGALQDLCYGTLRHYSRLVFMLDSLLDRPVQDAALRNLLLVAMYQLQYTKAGAHVVVDQAVKAAKSSNPAASGLINAVLRNYLRRQPELQEAADHEDESHYAYQKWWIDAVKAQYGTRAYEILEAGNQHPPMTLRVNARHASVAEYQKILAAQDIVTQIIEPDALKLERPVPVDRLPKFNEGWVSVQDAGAQYAARLLDVEDGMRVLDACAAPGGKTTHLLELAELDLVALDKKEQRLQRVRESLQRLHMEAEITCGDAAKPEDWWDGKLFQRILADVPCSASGVVRRHPDIKWLRRPEDIESFAAQQEQILESLWPLLERGGKLLYATCTIFARENEQVVSAFLSQHGDAVRSGISVPGMSDGQLLPNKDHDGFFYALLHKQA</sequence>
<dbReference type="Gene3D" id="1.10.940.10">
    <property type="entry name" value="NusB-like"/>
    <property type="match status" value="1"/>
</dbReference>
<evidence type="ECO:0000256" key="5">
    <source>
        <dbReference type="ARBA" id="ARBA00022490"/>
    </source>
</evidence>
<dbReference type="InterPro" id="IPR001678">
    <property type="entry name" value="MeTrfase_RsmB-F_NOP2_dom"/>
</dbReference>
<dbReference type="CDD" id="cd02440">
    <property type="entry name" value="AdoMet_MTases"/>
    <property type="match status" value="1"/>
</dbReference>
<dbReference type="GO" id="GO:0006355">
    <property type="term" value="P:regulation of DNA-templated transcription"/>
    <property type="evidence" value="ECO:0007669"/>
    <property type="project" value="InterPro"/>
</dbReference>
<dbReference type="PROSITE" id="PS01153">
    <property type="entry name" value="NOL1_NOP2_SUN"/>
    <property type="match status" value="1"/>
</dbReference>
<dbReference type="EC" id="2.1.1.176" evidence="4"/>
<dbReference type="PANTHER" id="PTHR22807:SF61">
    <property type="entry name" value="NOL1_NOP2_SUN FAMILY PROTEIN _ ANTITERMINATION NUSB DOMAIN-CONTAINING PROTEIN"/>
    <property type="match status" value="1"/>
</dbReference>
<dbReference type="Pfam" id="PF22458">
    <property type="entry name" value="RsmF-B_ferredox"/>
    <property type="match status" value="1"/>
</dbReference>
<dbReference type="GO" id="GO:0005737">
    <property type="term" value="C:cytoplasm"/>
    <property type="evidence" value="ECO:0007669"/>
    <property type="project" value="UniProtKB-SubCell"/>
</dbReference>
<evidence type="ECO:0000256" key="8">
    <source>
        <dbReference type="ARBA" id="ARBA00022679"/>
    </source>
</evidence>
<dbReference type="GO" id="GO:0008649">
    <property type="term" value="F:rRNA methyltransferase activity"/>
    <property type="evidence" value="ECO:0007669"/>
    <property type="project" value="InterPro"/>
</dbReference>
<evidence type="ECO:0000256" key="14">
    <source>
        <dbReference type="SAM" id="Coils"/>
    </source>
</evidence>
<evidence type="ECO:0000256" key="2">
    <source>
        <dbReference type="ARBA" id="ARBA00004496"/>
    </source>
</evidence>
<evidence type="ECO:0000256" key="1">
    <source>
        <dbReference type="ARBA" id="ARBA00002724"/>
    </source>
</evidence>
<dbReference type="SUPFAM" id="SSF48013">
    <property type="entry name" value="NusB-like"/>
    <property type="match status" value="1"/>
</dbReference>
<dbReference type="GO" id="GO:0003723">
    <property type="term" value="F:RNA binding"/>
    <property type="evidence" value="ECO:0007669"/>
    <property type="project" value="UniProtKB-KW"/>
</dbReference>
<keyword evidence="6" id="KW-0698">rRNA processing</keyword>
<evidence type="ECO:0000256" key="10">
    <source>
        <dbReference type="ARBA" id="ARBA00022884"/>
    </source>
</evidence>
<dbReference type="InterPro" id="IPR029063">
    <property type="entry name" value="SAM-dependent_MTases_sf"/>
</dbReference>
<comment type="caution">
    <text evidence="16">The sequence shown here is derived from an EMBL/GenBank/DDBJ whole genome shotgun (WGS) entry which is preliminary data.</text>
</comment>
<evidence type="ECO:0000256" key="6">
    <source>
        <dbReference type="ARBA" id="ARBA00022552"/>
    </source>
</evidence>
<evidence type="ECO:0000256" key="4">
    <source>
        <dbReference type="ARBA" id="ARBA00012140"/>
    </source>
</evidence>